<dbReference type="Proteomes" id="UP000601789">
    <property type="component" value="Unassembled WGS sequence"/>
</dbReference>
<evidence type="ECO:0000313" key="3">
    <source>
        <dbReference type="Proteomes" id="UP000601789"/>
    </source>
</evidence>
<reference evidence="2 3" key="1">
    <citation type="submission" date="2020-10" db="EMBL/GenBank/DDBJ databases">
        <title>Aquamicrobium zhengzhouensis sp. nov., a exopolysaccharide producing bacterium isolated from farmland soil.</title>
        <authorList>
            <person name="Wang X."/>
        </authorList>
    </citation>
    <scope>NUCLEOTIDE SEQUENCE [LARGE SCALE GENOMIC DNA]</scope>
    <source>
        <strain evidence="3">cd-1</strain>
    </source>
</reference>
<keyword evidence="3" id="KW-1185">Reference proteome</keyword>
<gene>
    <name evidence="2" type="ORF">IOD40_12255</name>
</gene>
<sequence>MSNDKPRPVSGEIMTDARTRTTFIRNGSDAVDAEFEQCPTPSQEPSRISPVFATEGLGFLRPGDKAALEGRTKTLLFWLIGICLVVLAFWSSGGRALVKAAAGKQVGLSLDGISSRFEKHSGRDVLFLEGQVENRGSAVRTLPILEIVVRSNYGVMTNYYLGTNQVALASGERYSFSSRMAASKTGVETVSAAFQEFQR</sequence>
<organism evidence="2 3">
    <name type="scientific">Aquamicrobium zhengzhouense</name>
    <dbReference type="NCBI Taxonomy" id="2781738"/>
    <lineage>
        <taxon>Bacteria</taxon>
        <taxon>Pseudomonadati</taxon>
        <taxon>Pseudomonadota</taxon>
        <taxon>Alphaproteobacteria</taxon>
        <taxon>Hyphomicrobiales</taxon>
        <taxon>Phyllobacteriaceae</taxon>
        <taxon>Aquamicrobium</taxon>
    </lineage>
</organism>
<evidence type="ECO:0000313" key="2">
    <source>
        <dbReference type="EMBL" id="MBI1621432.1"/>
    </source>
</evidence>
<accession>A0ABS0SDQ5</accession>
<keyword evidence="1" id="KW-0472">Membrane</keyword>
<evidence type="ECO:0000256" key="1">
    <source>
        <dbReference type="SAM" id="Phobius"/>
    </source>
</evidence>
<keyword evidence="1" id="KW-0812">Transmembrane</keyword>
<dbReference type="EMBL" id="JADGMQ010000008">
    <property type="protein sequence ID" value="MBI1621432.1"/>
    <property type="molecule type" value="Genomic_DNA"/>
</dbReference>
<name>A0ABS0SDQ5_9HYPH</name>
<comment type="caution">
    <text evidence="2">The sequence shown here is derived from an EMBL/GenBank/DDBJ whole genome shotgun (WGS) entry which is preliminary data.</text>
</comment>
<proteinExistence type="predicted"/>
<feature type="transmembrane region" description="Helical" evidence="1">
    <location>
        <begin position="75"/>
        <end position="93"/>
    </location>
</feature>
<dbReference type="RefSeq" id="WP_198476833.1">
    <property type="nucleotide sequence ID" value="NZ_JADGMQ010000008.1"/>
</dbReference>
<keyword evidence="1" id="KW-1133">Transmembrane helix</keyword>
<protein>
    <submittedName>
        <fullName evidence="2">Uncharacterized protein</fullName>
    </submittedName>
</protein>